<name>A0A9N9ZIE5_9HYPO</name>
<reference evidence="8" key="1">
    <citation type="submission" date="2021-10" db="EMBL/GenBank/DDBJ databases">
        <authorList>
            <person name="Piombo E."/>
        </authorList>
    </citation>
    <scope>NUCLEOTIDE SEQUENCE</scope>
</reference>
<accession>A0A9N9ZIE5</accession>
<feature type="binding site" evidence="6">
    <location>
        <begin position="243"/>
        <end position="246"/>
    </location>
    <ligand>
        <name>substrate</name>
    </ligand>
</feature>
<keyword evidence="9" id="KW-1185">Reference proteome</keyword>
<dbReference type="PROSITE" id="PS00571">
    <property type="entry name" value="AMIDASES"/>
    <property type="match status" value="1"/>
</dbReference>
<comment type="catalytic activity">
    <reaction evidence="1">
        <text>a monocarboxylic acid amide + H2O = a monocarboxylate + NH4(+)</text>
        <dbReference type="Rhea" id="RHEA:12020"/>
        <dbReference type="ChEBI" id="CHEBI:15377"/>
        <dbReference type="ChEBI" id="CHEBI:28938"/>
        <dbReference type="ChEBI" id="CHEBI:35757"/>
        <dbReference type="ChEBI" id="CHEBI:83628"/>
        <dbReference type="EC" id="3.5.1.4"/>
    </reaction>
</comment>
<feature type="active site" description="Charge relay system" evidence="5">
    <location>
        <position position="149"/>
    </location>
</feature>
<evidence type="ECO:0000256" key="2">
    <source>
        <dbReference type="ARBA" id="ARBA00009199"/>
    </source>
</evidence>
<evidence type="ECO:0000256" key="1">
    <source>
        <dbReference type="ARBA" id="ARBA00001311"/>
    </source>
</evidence>
<evidence type="ECO:0000256" key="5">
    <source>
        <dbReference type="PIRSR" id="PIRSR001221-1"/>
    </source>
</evidence>
<evidence type="ECO:0000256" key="3">
    <source>
        <dbReference type="ARBA" id="ARBA00012922"/>
    </source>
</evidence>
<dbReference type="SUPFAM" id="SSF75304">
    <property type="entry name" value="Amidase signature (AS) enzymes"/>
    <property type="match status" value="1"/>
</dbReference>
<dbReference type="InterPro" id="IPR023631">
    <property type="entry name" value="Amidase_dom"/>
</dbReference>
<feature type="domain" description="Amidase" evidence="7">
    <location>
        <begin position="94"/>
        <end position="282"/>
    </location>
</feature>
<dbReference type="Pfam" id="PF01425">
    <property type="entry name" value="Amidase"/>
    <property type="match status" value="2"/>
</dbReference>
<keyword evidence="4" id="KW-0378">Hydrolase</keyword>
<sequence length="541" mass="59596">MTSQIVPVVEAVPFVDCSPAYRSLRQSLLEDFSAKVPSHLRLAQSIIDNPPKNVTSIPRDCGILSPEEIYITEDYDVVSLANAIASKKLSAVAVATAFCNRAIIAHQLTCCLTEWFMDEAVEQARKLDEYLEEHGKPIGPLHGIPISIKLRLSIAGHWSMAGTLDTLQKADVDCQLIGILREAGAVFYCKTNQPQSMMHLESLSIWGRTLNPYNINLSSGGSSGGEAALIALRGSVFGLGTDIAGSVRSPAGYCGIFGFRPTSYVMPSKDFLGGIPGFAAELNVMGCPHLDDPQLIHTAWPSKRKGRQPNVGPLRVGFMMDDGMITPQPPVTRALMWARSHLSRSSSFHVKDFQPFETADAMKNLASAYWPDGGKSLKHHLSIKEEPLLPLTAWALKDVDDIDIGVSGILKQRGKRNQFRYDFAQHWDAQQVDIVVCPVSVGPACSHDTTFYWNYTSFWNYVDYPGVTIPTRIKTFEKGAESYISSTPLSDECIHVRKLWEEGDFEGAPIALQVIARRYHDIELFDAVKALDDVLAMGVPV</sequence>
<feature type="active site" description="Acyl-ester intermediate" evidence="5">
    <location>
        <position position="246"/>
    </location>
</feature>
<dbReference type="GO" id="GO:0004040">
    <property type="term" value="F:amidase activity"/>
    <property type="evidence" value="ECO:0007669"/>
    <property type="project" value="UniProtKB-EC"/>
</dbReference>
<protein>
    <recommendedName>
        <fullName evidence="3">amidase</fullName>
        <ecNumber evidence="3">3.5.1.4</ecNumber>
    </recommendedName>
</protein>
<gene>
    <name evidence="8" type="ORF">CSOL1703_00005837</name>
</gene>
<dbReference type="PANTHER" id="PTHR46072">
    <property type="entry name" value="AMIDASE-RELATED-RELATED"/>
    <property type="match status" value="1"/>
</dbReference>
<feature type="domain" description="Amidase" evidence="7">
    <location>
        <begin position="305"/>
        <end position="524"/>
    </location>
</feature>
<evidence type="ECO:0000313" key="8">
    <source>
        <dbReference type="EMBL" id="CAH0055903.1"/>
    </source>
</evidence>
<dbReference type="InterPro" id="IPR036928">
    <property type="entry name" value="AS_sf"/>
</dbReference>
<feature type="binding site" evidence="6">
    <location>
        <position position="222"/>
    </location>
    <ligand>
        <name>substrate</name>
    </ligand>
</feature>
<dbReference type="Proteomes" id="UP000775872">
    <property type="component" value="Unassembled WGS sequence"/>
</dbReference>
<proteinExistence type="inferred from homology"/>
<comment type="similarity">
    <text evidence="2">Belongs to the amidase family.</text>
</comment>
<dbReference type="InterPro" id="IPR020556">
    <property type="entry name" value="Amidase_CS"/>
</dbReference>
<feature type="active site" description="Charge relay system" evidence="5">
    <location>
        <position position="222"/>
    </location>
</feature>
<feature type="binding site" evidence="6">
    <location>
        <position position="197"/>
    </location>
    <ligand>
        <name>substrate</name>
    </ligand>
</feature>
<dbReference type="OrthoDB" id="6428749at2759"/>
<organism evidence="8 9">
    <name type="scientific">Clonostachys solani</name>
    <dbReference type="NCBI Taxonomy" id="160281"/>
    <lineage>
        <taxon>Eukaryota</taxon>
        <taxon>Fungi</taxon>
        <taxon>Dikarya</taxon>
        <taxon>Ascomycota</taxon>
        <taxon>Pezizomycotina</taxon>
        <taxon>Sordariomycetes</taxon>
        <taxon>Hypocreomycetidae</taxon>
        <taxon>Hypocreales</taxon>
        <taxon>Bionectriaceae</taxon>
        <taxon>Clonostachys</taxon>
    </lineage>
</organism>
<evidence type="ECO:0000259" key="7">
    <source>
        <dbReference type="Pfam" id="PF01425"/>
    </source>
</evidence>
<dbReference type="AlphaFoldDB" id="A0A9N9ZIE5"/>
<evidence type="ECO:0000313" key="9">
    <source>
        <dbReference type="Proteomes" id="UP000775872"/>
    </source>
</evidence>
<evidence type="ECO:0000256" key="6">
    <source>
        <dbReference type="PIRSR" id="PIRSR001221-2"/>
    </source>
</evidence>
<dbReference type="EMBL" id="CABFOC020000063">
    <property type="protein sequence ID" value="CAH0055903.1"/>
    <property type="molecule type" value="Genomic_DNA"/>
</dbReference>
<dbReference type="EC" id="3.5.1.4" evidence="3"/>
<dbReference type="PIRSF" id="PIRSF001221">
    <property type="entry name" value="Amidase_fungi"/>
    <property type="match status" value="1"/>
</dbReference>
<dbReference type="PANTHER" id="PTHR46072:SF4">
    <property type="entry name" value="AMIDASE C550.07-RELATED"/>
    <property type="match status" value="1"/>
</dbReference>
<dbReference type="Gene3D" id="3.90.1300.10">
    <property type="entry name" value="Amidase signature (AS) domain"/>
    <property type="match status" value="1"/>
</dbReference>
<comment type="caution">
    <text evidence="8">The sequence shown here is derived from an EMBL/GenBank/DDBJ whole genome shotgun (WGS) entry which is preliminary data.</text>
</comment>
<evidence type="ECO:0000256" key="4">
    <source>
        <dbReference type="ARBA" id="ARBA00022801"/>
    </source>
</evidence>